<evidence type="ECO:0000313" key="2">
    <source>
        <dbReference type="Proteomes" id="UP001057279"/>
    </source>
</evidence>
<dbReference type="EMBL" id="CM043033">
    <property type="protein sequence ID" value="KAI4582605.1"/>
    <property type="molecule type" value="Genomic_DNA"/>
</dbReference>
<keyword evidence="2" id="KW-1185">Reference proteome</keyword>
<organism evidence="1 2">
    <name type="scientific">Ovis ammon polii x Ovis aries</name>
    <dbReference type="NCBI Taxonomy" id="2918886"/>
    <lineage>
        <taxon>Eukaryota</taxon>
        <taxon>Metazoa</taxon>
        <taxon>Chordata</taxon>
        <taxon>Craniata</taxon>
        <taxon>Vertebrata</taxon>
        <taxon>Euteleostomi</taxon>
        <taxon>Mammalia</taxon>
        <taxon>Eutheria</taxon>
        <taxon>Laurasiatheria</taxon>
        <taxon>Artiodactyla</taxon>
        <taxon>Ruminantia</taxon>
        <taxon>Pecora</taxon>
        <taxon>Bovidae</taxon>
        <taxon>Caprinae</taxon>
        <taxon>Ovis</taxon>
    </lineage>
</organism>
<evidence type="ECO:0000313" key="1">
    <source>
        <dbReference type="EMBL" id="KAI4582605.1"/>
    </source>
</evidence>
<proteinExistence type="predicted"/>
<sequence>MSKQEPQDESISPSSNSVPATREDPARSARHCPGKRQGPQRGVRAEQGGRDIRVVGNEANGPAKGVGTQSDEKGYHAKGEEGYTAAEAAETGYMQGEVTHRQDLAFLDVKAIQSRAPCSFIQGFLPCTLGYDRPGALQKLQQLIASHSLPSEMVLVEVGIVTPESARDSQAEGMFLCTQPQPYGDAPVYFQLVLFGLTYSYNPDSEEMNSGDGIDYSQQKRENIGDLIQETLEAFERYGGEDAFINIKYMVPTYESCLLN</sequence>
<name>A0ACB9UYA9_9CETA</name>
<reference evidence="1" key="1">
    <citation type="submission" date="2022-03" db="EMBL/GenBank/DDBJ databases">
        <title>Genomic analyses of argali, domestic sheep and their hybrids provide insights into chromosomal evolution, heterosis and genetic basis of agronomic traits.</title>
        <authorList>
            <person name="Li M."/>
        </authorList>
    </citation>
    <scope>NUCLEOTIDE SEQUENCE</scope>
    <source>
        <strain evidence="1">F1 hybrid</strain>
    </source>
</reference>
<accession>A0ACB9UYA9</accession>
<gene>
    <name evidence="1" type="ORF">MJG53_009156</name>
</gene>
<comment type="caution">
    <text evidence="1">The sequence shown here is derived from an EMBL/GenBank/DDBJ whole genome shotgun (WGS) entry which is preliminary data.</text>
</comment>
<dbReference type="Proteomes" id="UP001057279">
    <property type="component" value="Linkage Group LG08"/>
</dbReference>
<protein>
    <submittedName>
        <fullName evidence="1">Uncharacterized protein</fullName>
    </submittedName>
</protein>